<gene>
    <name evidence="1" type="ORF">F4820DRAFT_315546</name>
</gene>
<keyword evidence="2" id="KW-1185">Reference proteome</keyword>
<proteinExistence type="predicted"/>
<dbReference type="Proteomes" id="UP001497700">
    <property type="component" value="Unassembled WGS sequence"/>
</dbReference>
<dbReference type="EMBL" id="MU393479">
    <property type="protein sequence ID" value="KAI4864935.1"/>
    <property type="molecule type" value="Genomic_DNA"/>
</dbReference>
<reference evidence="1 2" key="1">
    <citation type="journal article" date="2022" name="New Phytol.">
        <title>Ecological generalism drives hyperdiversity of secondary metabolite gene clusters in xylarialean endophytes.</title>
        <authorList>
            <person name="Franco M.E.E."/>
            <person name="Wisecaver J.H."/>
            <person name="Arnold A.E."/>
            <person name="Ju Y.M."/>
            <person name="Slot J.C."/>
            <person name="Ahrendt S."/>
            <person name="Moore L.P."/>
            <person name="Eastman K.E."/>
            <person name="Scott K."/>
            <person name="Konkel Z."/>
            <person name="Mondo S.J."/>
            <person name="Kuo A."/>
            <person name="Hayes R.D."/>
            <person name="Haridas S."/>
            <person name="Andreopoulos B."/>
            <person name="Riley R."/>
            <person name="LaButti K."/>
            <person name="Pangilinan J."/>
            <person name="Lipzen A."/>
            <person name="Amirebrahimi M."/>
            <person name="Yan J."/>
            <person name="Adam C."/>
            <person name="Keymanesh K."/>
            <person name="Ng V."/>
            <person name="Louie K."/>
            <person name="Northen T."/>
            <person name="Drula E."/>
            <person name="Henrissat B."/>
            <person name="Hsieh H.M."/>
            <person name="Youens-Clark K."/>
            <person name="Lutzoni F."/>
            <person name="Miadlikowska J."/>
            <person name="Eastwood D.C."/>
            <person name="Hamelin R.C."/>
            <person name="Grigoriev I.V."/>
            <person name="U'Ren J.M."/>
        </authorList>
    </citation>
    <scope>NUCLEOTIDE SEQUENCE [LARGE SCALE GENOMIC DNA]</scope>
    <source>
        <strain evidence="1 2">CBS 119005</strain>
    </source>
</reference>
<protein>
    <submittedName>
        <fullName evidence="1">NAD(P)-binding protein</fullName>
    </submittedName>
</protein>
<evidence type="ECO:0000313" key="2">
    <source>
        <dbReference type="Proteomes" id="UP001497700"/>
    </source>
</evidence>
<evidence type="ECO:0000313" key="1">
    <source>
        <dbReference type="EMBL" id="KAI4864935.1"/>
    </source>
</evidence>
<name>A0ACB9Z1R1_9PEZI</name>
<organism evidence="1 2">
    <name type="scientific">Hypoxylon rubiginosum</name>
    <dbReference type="NCBI Taxonomy" id="110542"/>
    <lineage>
        <taxon>Eukaryota</taxon>
        <taxon>Fungi</taxon>
        <taxon>Dikarya</taxon>
        <taxon>Ascomycota</taxon>
        <taxon>Pezizomycotina</taxon>
        <taxon>Sordariomycetes</taxon>
        <taxon>Xylariomycetidae</taxon>
        <taxon>Xylariales</taxon>
        <taxon>Hypoxylaceae</taxon>
        <taxon>Hypoxylon</taxon>
    </lineage>
</organism>
<accession>A0ACB9Z1R1</accession>
<comment type="caution">
    <text evidence="1">The sequence shown here is derived from an EMBL/GenBank/DDBJ whole genome shotgun (WGS) entry which is preliminary data.</text>
</comment>
<sequence length="383" mass="41558">MLDMSPIRTAIIGLSGSSPSNWAGHAHLPYLLSPEGKAKFQIIALCNSSVDAARRAIESFQLPPETRAYGDPQTLAADPDVQLVVCATRVDKHYETILPSVRQGKSAYVEWPLAQNAALAGELAALAREKGGRTMVGLQGWYAPAVMTVRDLVRSGRIGKVLSSEVRGAGGTNDRTIMPIPLKYFTDRKVGGNTFTIGFGHLFDFVQSALGEIEVLNSHLQIQRPDVKVRDPSTGKIVETIRSDVPDLVLVTGSLQASEYVTPGATLHFRCRRGQAFKGEDPLVWSVNGEKGEIRLTATGGMSISATAHGQPIVIEVHDFDTDEVQTVGWNWQGREELDVSARMVGALYEAFAAGDSTKYPTFDNAAKRHNQLDEMLAHFSAS</sequence>